<dbReference type="Gene3D" id="3.30.1540.10">
    <property type="entry name" value="formyl-coa transferase, domain 3"/>
    <property type="match status" value="1"/>
</dbReference>
<dbReference type="EC" id="2.8.3.20" evidence="2"/>
<dbReference type="Pfam" id="PF02515">
    <property type="entry name" value="CoA_transf_3"/>
    <property type="match status" value="1"/>
</dbReference>
<protein>
    <submittedName>
        <fullName evidence="2">Succinyl-CoA--D-citramalate CoA-transferase</fullName>
        <ecNumber evidence="2">2.8.3.20</ecNumber>
    </submittedName>
</protein>
<dbReference type="PANTHER" id="PTHR48228">
    <property type="entry name" value="SUCCINYL-COA--D-CITRAMALATE COA-TRANSFERASE"/>
    <property type="match status" value="1"/>
</dbReference>
<evidence type="ECO:0000313" key="2">
    <source>
        <dbReference type="EMBL" id="SPD65025.1"/>
    </source>
</evidence>
<gene>
    <name evidence="2" type="ORF">CBM2636_12048</name>
</gene>
<dbReference type="GO" id="GO:0043961">
    <property type="term" value="F:succinyl-CoA:(R)-citramalate CoA-transferase activity"/>
    <property type="evidence" value="ECO:0007669"/>
    <property type="project" value="UniProtKB-EC"/>
</dbReference>
<reference evidence="2 3" key="1">
    <citation type="submission" date="2018-01" db="EMBL/GenBank/DDBJ databases">
        <authorList>
            <person name="Clerissi C."/>
        </authorList>
    </citation>
    <scope>NUCLEOTIDE SEQUENCE [LARGE SCALE GENOMIC DNA]</scope>
    <source>
        <strain evidence="2">Cupriavidus taiwanensis SWF 66322</strain>
    </source>
</reference>
<dbReference type="Proteomes" id="UP000254259">
    <property type="component" value="Chromosome CBM2636"/>
</dbReference>
<sequence>MAQQILEGIRVLELGQLIAGPFAAKTLADFGAHIIKVEPPGQGDPLRKWRMLHEGTSVWWEAQSRNKESVCIDLRQPEGQALVRKLAAEADVLIENFRPGTMEKWGLGWDVLHADNPRLIMLRVSGYGQTGPKKDEPGFAAVAEAMAGLRHLTGEPGRAPVRAGLSLGDTIAGLHGAMGVLLALYQRDARGGEGQVIDVALYESLFNLSESLLPEYSAFGAVRQPAGGALPGIAPSNAYPCASGEYVLVAANGDAIFKRMMLAIGRADLADDPALERNDGRVARVDEIDAAIADWTRTQTVESVLAVLRDAQVPSGRIYTVKDIAEDPHYRARGVIESVTSAGGLTVEVPGVVPKLSASPGAIHDRAPALGEHTDAVLKQAGFDDAAIADLRARKVIA</sequence>
<accession>A0A375CVK1</accession>
<dbReference type="InterPro" id="IPR050509">
    <property type="entry name" value="CoA-transferase_III"/>
</dbReference>
<dbReference type="AlphaFoldDB" id="A0A375CVK1"/>
<dbReference type="Gene3D" id="3.40.50.10540">
    <property type="entry name" value="Crotonobetainyl-coa:carnitine coa-transferase, domain 1"/>
    <property type="match status" value="1"/>
</dbReference>
<dbReference type="RefSeq" id="WP_115710020.1">
    <property type="nucleotide sequence ID" value="NZ_JAQOLH010000001.1"/>
</dbReference>
<dbReference type="InterPro" id="IPR023606">
    <property type="entry name" value="CoA-Trfase_III_dom_1_sf"/>
</dbReference>
<dbReference type="EMBL" id="LT984813">
    <property type="protein sequence ID" value="SPD65025.1"/>
    <property type="molecule type" value="Genomic_DNA"/>
</dbReference>
<evidence type="ECO:0000313" key="3">
    <source>
        <dbReference type="Proteomes" id="UP000254259"/>
    </source>
</evidence>
<evidence type="ECO:0000256" key="1">
    <source>
        <dbReference type="ARBA" id="ARBA00022679"/>
    </source>
</evidence>
<name>A0A375CVK1_9BURK</name>
<proteinExistence type="predicted"/>
<dbReference type="SUPFAM" id="SSF89796">
    <property type="entry name" value="CoA-transferase family III (CaiB/BaiF)"/>
    <property type="match status" value="1"/>
</dbReference>
<organism evidence="2 3">
    <name type="scientific">Cupriavidus taiwanensis</name>
    <dbReference type="NCBI Taxonomy" id="164546"/>
    <lineage>
        <taxon>Bacteria</taxon>
        <taxon>Pseudomonadati</taxon>
        <taxon>Pseudomonadota</taxon>
        <taxon>Betaproteobacteria</taxon>
        <taxon>Burkholderiales</taxon>
        <taxon>Burkholderiaceae</taxon>
        <taxon>Cupriavidus</taxon>
    </lineage>
</organism>
<dbReference type="InterPro" id="IPR044855">
    <property type="entry name" value="CoA-Trfase_III_dom3_sf"/>
</dbReference>
<dbReference type="InterPro" id="IPR003673">
    <property type="entry name" value="CoA-Trfase_fam_III"/>
</dbReference>
<dbReference type="PANTHER" id="PTHR48228:SF6">
    <property type="entry name" value="L-CARNITINE COA-TRANSFERASE"/>
    <property type="match status" value="1"/>
</dbReference>
<keyword evidence="1 2" id="KW-0808">Transferase</keyword>